<dbReference type="SUPFAM" id="SSF69279">
    <property type="entry name" value="Phage tail proteins"/>
    <property type="match status" value="1"/>
</dbReference>
<gene>
    <name evidence="2" type="ORF">GCM10011520_15530</name>
</gene>
<evidence type="ECO:0000313" key="3">
    <source>
        <dbReference type="Proteomes" id="UP000606498"/>
    </source>
</evidence>
<dbReference type="RefSeq" id="WP_100141952.1">
    <property type="nucleotide sequence ID" value="NZ_BMKO01000003.1"/>
</dbReference>
<organism evidence="2 3">
    <name type="scientific">Shewanella carassii</name>
    <dbReference type="NCBI Taxonomy" id="1987584"/>
    <lineage>
        <taxon>Bacteria</taxon>
        <taxon>Pseudomonadati</taxon>
        <taxon>Pseudomonadota</taxon>
        <taxon>Gammaproteobacteria</taxon>
        <taxon>Alteromonadales</taxon>
        <taxon>Shewanellaceae</taxon>
        <taxon>Shewanella</taxon>
    </lineage>
</organism>
<reference evidence="3" key="1">
    <citation type="journal article" date="2019" name="Int. J. Syst. Evol. Microbiol.">
        <title>The Global Catalogue of Microorganisms (GCM) 10K type strain sequencing project: providing services to taxonomists for standard genome sequencing and annotation.</title>
        <authorList>
            <consortium name="The Broad Institute Genomics Platform"/>
            <consortium name="The Broad Institute Genome Sequencing Center for Infectious Disease"/>
            <person name="Wu L."/>
            <person name="Ma J."/>
        </authorList>
    </citation>
    <scope>NUCLEOTIDE SEQUENCE [LARGE SCALE GENOMIC DNA]</scope>
    <source>
        <strain evidence="3">CGMCC 1.16033</strain>
    </source>
</reference>
<evidence type="ECO:0008006" key="4">
    <source>
        <dbReference type="Google" id="ProtNLM"/>
    </source>
</evidence>
<comment type="caution">
    <text evidence="2">The sequence shown here is derived from an EMBL/GenBank/DDBJ whole genome shotgun (WGS) entry which is preliminary data.</text>
</comment>
<keyword evidence="3" id="KW-1185">Reference proteome</keyword>
<accession>A0ABQ1T3C2</accession>
<sequence>MKLEQQLIIKGESKPLTSIKAVLSQGTAGRAIITLASPVPIGTLVSIALGYDKPRTWFTGYVDAVETLTAQHHRIILREPAAILAGALPLSLTHPTLKQVLDNIAAQTGLVLYCTEQAAVTQIANLTHQGTGYSLLAQLGVMFGLEDYTWYSQPDGSIWLGSWPDCHWASRPISVTPKLYCGEKAATGVQIPMLPAIRPESQVNGKRISQLMFDGEQLTLQWKHPESQTQREMKQQFPELGTQTHLAQLGRVVAICEPVKAGHQQTPYRPALGVDVQLLNPDGSDNKRVPVFQNVPLPGSLHHGQGQFAFAQPGSIVELGFAFGHSHRPFVRTILGLDWSMPGVSNGDYLCQFNEGLHRIDSGGSQQLHTEQQMTLSSQAMTISSDNQSQRLGAHQRLTEGDDIEQALGQRHIAANWLTLLGLTGTGIATEQNHEVIAGENLLETIGKLRKSIAAKHWAGSEETNIYQLLLQLMNVVEAIAKTAAAHTHPTGKEGTPTGKPQQAGDFSGQSGQAKTLQDTLTPLI</sequence>
<name>A0ABQ1T3C2_9GAMM</name>
<evidence type="ECO:0000313" key="2">
    <source>
        <dbReference type="EMBL" id="GGE75883.1"/>
    </source>
</evidence>
<dbReference type="Proteomes" id="UP000606498">
    <property type="component" value="Unassembled WGS sequence"/>
</dbReference>
<protein>
    <recommendedName>
        <fullName evidence="4">Gp5/Type VI secretion system Vgr protein OB-fold domain-containing protein</fullName>
    </recommendedName>
</protein>
<evidence type="ECO:0000256" key="1">
    <source>
        <dbReference type="SAM" id="MobiDB-lite"/>
    </source>
</evidence>
<dbReference type="EMBL" id="BMKO01000003">
    <property type="protein sequence ID" value="GGE75883.1"/>
    <property type="molecule type" value="Genomic_DNA"/>
</dbReference>
<feature type="compositionally biased region" description="Polar residues" evidence="1">
    <location>
        <begin position="508"/>
        <end position="525"/>
    </location>
</feature>
<proteinExistence type="predicted"/>
<feature type="region of interest" description="Disordered" evidence="1">
    <location>
        <begin position="485"/>
        <end position="525"/>
    </location>
</feature>